<dbReference type="PRINTS" id="PR00171">
    <property type="entry name" value="SUGRTRNSPORT"/>
</dbReference>
<dbReference type="InterPro" id="IPR029752">
    <property type="entry name" value="D-isomer_DH_CS1"/>
</dbReference>
<dbReference type="CDD" id="cd12148">
    <property type="entry name" value="fungal_TF_MHR"/>
    <property type="match status" value="1"/>
</dbReference>
<evidence type="ECO:0000256" key="4">
    <source>
        <dbReference type="ARBA" id="ARBA00022692"/>
    </source>
</evidence>
<evidence type="ECO:0000256" key="3">
    <source>
        <dbReference type="ARBA" id="ARBA00022448"/>
    </source>
</evidence>
<feature type="transmembrane region" description="Helical" evidence="12">
    <location>
        <begin position="1548"/>
        <end position="1572"/>
    </location>
</feature>
<dbReference type="GO" id="GO:0006351">
    <property type="term" value="P:DNA-templated transcription"/>
    <property type="evidence" value="ECO:0007669"/>
    <property type="project" value="InterPro"/>
</dbReference>
<dbReference type="NCBIfam" id="TIGR00879">
    <property type="entry name" value="SP"/>
    <property type="match status" value="1"/>
</dbReference>
<dbReference type="InterPro" id="IPR029753">
    <property type="entry name" value="D-isomer_DH_CS"/>
</dbReference>
<dbReference type="GeneID" id="93581928"/>
<dbReference type="GO" id="GO:0016616">
    <property type="term" value="F:oxidoreductase activity, acting on the CH-OH group of donors, NAD or NADP as acceptor"/>
    <property type="evidence" value="ECO:0007669"/>
    <property type="project" value="InterPro"/>
</dbReference>
<feature type="transmembrane region" description="Helical" evidence="12">
    <location>
        <begin position="1512"/>
        <end position="1536"/>
    </location>
</feature>
<evidence type="ECO:0000313" key="14">
    <source>
        <dbReference type="EMBL" id="OJJ66481.1"/>
    </source>
</evidence>
<dbReference type="InterPro" id="IPR005828">
    <property type="entry name" value="MFS_sugar_transport-like"/>
</dbReference>
<dbReference type="GO" id="GO:0051287">
    <property type="term" value="F:NAD binding"/>
    <property type="evidence" value="ECO:0007669"/>
    <property type="project" value="InterPro"/>
</dbReference>
<reference evidence="15" key="1">
    <citation type="journal article" date="2017" name="Genome Biol.">
        <title>Comparative genomics reveals high biological diversity and specific adaptations in the industrially and medically important fungal genus Aspergillus.</title>
        <authorList>
            <person name="de Vries R.P."/>
            <person name="Riley R."/>
            <person name="Wiebenga A."/>
            <person name="Aguilar-Osorio G."/>
            <person name="Amillis S."/>
            <person name="Uchima C.A."/>
            <person name="Anderluh G."/>
            <person name="Asadollahi M."/>
            <person name="Askin M."/>
            <person name="Barry K."/>
            <person name="Battaglia E."/>
            <person name="Bayram O."/>
            <person name="Benocci T."/>
            <person name="Braus-Stromeyer S.A."/>
            <person name="Caldana C."/>
            <person name="Canovas D."/>
            <person name="Cerqueira G.C."/>
            <person name="Chen F."/>
            <person name="Chen W."/>
            <person name="Choi C."/>
            <person name="Clum A."/>
            <person name="Dos Santos R.A."/>
            <person name="Damasio A.R."/>
            <person name="Diallinas G."/>
            <person name="Emri T."/>
            <person name="Fekete E."/>
            <person name="Flipphi M."/>
            <person name="Freyberg S."/>
            <person name="Gallo A."/>
            <person name="Gournas C."/>
            <person name="Habgood R."/>
            <person name="Hainaut M."/>
            <person name="Harispe M.L."/>
            <person name="Henrissat B."/>
            <person name="Hilden K.S."/>
            <person name="Hope R."/>
            <person name="Hossain A."/>
            <person name="Karabika E."/>
            <person name="Karaffa L."/>
            <person name="Karanyi Z."/>
            <person name="Krasevec N."/>
            <person name="Kuo A."/>
            <person name="Kusch H."/>
            <person name="LaButti K."/>
            <person name="Lagendijk E.L."/>
            <person name="Lapidus A."/>
            <person name="Levasseur A."/>
            <person name="Lindquist E."/>
            <person name="Lipzen A."/>
            <person name="Logrieco A.F."/>
            <person name="MacCabe A."/>
            <person name="Maekelae M.R."/>
            <person name="Malavazi I."/>
            <person name="Melin P."/>
            <person name="Meyer V."/>
            <person name="Mielnichuk N."/>
            <person name="Miskei M."/>
            <person name="Molnar A.P."/>
            <person name="Mule G."/>
            <person name="Ngan C.Y."/>
            <person name="Orejas M."/>
            <person name="Orosz E."/>
            <person name="Ouedraogo J.P."/>
            <person name="Overkamp K.M."/>
            <person name="Park H.-S."/>
            <person name="Perrone G."/>
            <person name="Piumi F."/>
            <person name="Punt P.J."/>
            <person name="Ram A.F."/>
            <person name="Ramon A."/>
            <person name="Rauscher S."/>
            <person name="Record E."/>
            <person name="Riano-Pachon D.M."/>
            <person name="Robert V."/>
            <person name="Roehrig J."/>
            <person name="Ruller R."/>
            <person name="Salamov A."/>
            <person name="Salih N.S."/>
            <person name="Samson R.A."/>
            <person name="Sandor E."/>
            <person name="Sanguinetti M."/>
            <person name="Schuetze T."/>
            <person name="Sepcic K."/>
            <person name="Shelest E."/>
            <person name="Sherlock G."/>
            <person name="Sophianopoulou V."/>
            <person name="Squina F.M."/>
            <person name="Sun H."/>
            <person name="Susca A."/>
            <person name="Todd R.B."/>
            <person name="Tsang A."/>
            <person name="Unkles S.E."/>
            <person name="van de Wiele N."/>
            <person name="van Rossen-Uffink D."/>
            <person name="Oliveira J.V."/>
            <person name="Vesth T.C."/>
            <person name="Visser J."/>
            <person name="Yu J.-H."/>
            <person name="Zhou M."/>
            <person name="Andersen M.R."/>
            <person name="Archer D.B."/>
            <person name="Baker S.E."/>
            <person name="Benoit I."/>
            <person name="Brakhage A.A."/>
            <person name="Braus G.H."/>
            <person name="Fischer R."/>
            <person name="Frisvad J.C."/>
            <person name="Goldman G.H."/>
            <person name="Houbraken J."/>
            <person name="Oakley B."/>
            <person name="Pocsi I."/>
            <person name="Scazzocchio C."/>
            <person name="Seiboth B."/>
            <person name="vanKuyk P.A."/>
            <person name="Wortman J."/>
            <person name="Dyer P.S."/>
            <person name="Grigoriev I.V."/>
        </authorList>
    </citation>
    <scope>NUCLEOTIDE SEQUENCE [LARGE SCALE GENOMIC DNA]</scope>
    <source>
        <strain evidence="15">CBS 101740 / IMI 381727 / IBT 21946</strain>
    </source>
</reference>
<dbReference type="InterPro" id="IPR020846">
    <property type="entry name" value="MFS_dom"/>
</dbReference>
<dbReference type="PROSITE" id="PS00216">
    <property type="entry name" value="SUGAR_TRANSPORT_1"/>
    <property type="match status" value="1"/>
</dbReference>
<feature type="transmembrane region" description="Helical" evidence="12">
    <location>
        <begin position="1441"/>
        <end position="1463"/>
    </location>
</feature>
<protein>
    <recommendedName>
        <fullName evidence="13">Major facilitator superfamily (MFS) profile domain-containing protein</fullName>
    </recommendedName>
</protein>
<proteinExistence type="inferred from homology"/>
<dbReference type="Pfam" id="PF02826">
    <property type="entry name" value="2-Hacid_dh_C"/>
    <property type="match status" value="1"/>
</dbReference>
<keyword evidence="6" id="KW-0560">Oxidoreductase</keyword>
<dbReference type="FunFam" id="1.20.1250.20:FF:000313">
    <property type="entry name" value="MFS quinate transporter"/>
    <property type="match status" value="1"/>
</dbReference>
<evidence type="ECO:0000259" key="13">
    <source>
        <dbReference type="PROSITE" id="PS50850"/>
    </source>
</evidence>
<dbReference type="InterPro" id="IPR006140">
    <property type="entry name" value="D-isomer_DH_NAD-bd"/>
</dbReference>
<feature type="compositionally biased region" description="Polar residues" evidence="11">
    <location>
        <begin position="144"/>
        <end position="183"/>
    </location>
</feature>
<feature type="transmembrane region" description="Helical" evidence="12">
    <location>
        <begin position="1276"/>
        <end position="1297"/>
    </location>
</feature>
<dbReference type="InterPro" id="IPR007219">
    <property type="entry name" value="XnlR_reg_dom"/>
</dbReference>
<dbReference type="Gene3D" id="1.20.1250.20">
    <property type="entry name" value="MFS general substrate transporter like domains"/>
    <property type="match status" value="1"/>
</dbReference>
<keyword evidence="10" id="KW-0539">Nucleus</keyword>
<dbReference type="GO" id="GO:0016020">
    <property type="term" value="C:membrane"/>
    <property type="evidence" value="ECO:0007669"/>
    <property type="project" value="UniProtKB-SubCell"/>
</dbReference>
<dbReference type="SMART" id="SM00906">
    <property type="entry name" value="Fungal_trans"/>
    <property type="match status" value="1"/>
</dbReference>
<accession>A0A1L9U474</accession>
<feature type="region of interest" description="Disordered" evidence="11">
    <location>
        <begin position="951"/>
        <end position="994"/>
    </location>
</feature>
<dbReference type="OrthoDB" id="298012at2759"/>
<feature type="transmembrane region" description="Helical" evidence="12">
    <location>
        <begin position="1309"/>
        <end position="1331"/>
    </location>
</feature>
<sequence>MRCTFPVGHWDWSTGSVLVTVPLRRVTCILLSLEVANAANGKIICHGGRPSDKSYARESHGTTESPGLREMLETEAEGDRLLPVCTACIEAKAKCCPRSVQLGGTAEDASGLSNAALPDYIETLKRKVEDLESESRRQRPRLATDTSDGRTSQSPNNPTEAAQNSPQTSHDTPLTEQSSLTERSVQAAMGEIEFLSRNAMAEPRGEASGFPQELAIGSMIKASLAISGRDPTRSLCSLSPKPSYTAMLGQAPTLTREIAVDCMDRFFDGTKALCPYIDEGELLGYRDSFFNSSQEPQKTSYTAFRDFNVYMAAAIGILLSPESSVEMFASSLHSAAMQRFPSILGGNDDMNMLHSLVLLIIYSMFSSTGGSTWHLVGLAMKKAISYRFHKEPLSDLSIPEEKLNRRRSIFWNLYILDRTISCAMDRPFSIEDEDITLQHPSYGGGIHSSDSLDFPAYVVMHARLMSKMRGSSRQQSIFRYGSLSYWRDIPRGMMGPTISPACSRAIRQLTCRAMVCLAQVSGFERTTIGLFGTARTVRQDVMNTCNDYINNEYMAVENDCFTGSFVDAFDIFSAGVVIICLRRISPSFGPSDAASVLNKCTALLTLLGKRFSGLKAFCKVLWCLQESADMLRFYSFLDIMAPSRDDDLVSSCQSAADKPTVYVLDTFPPKAIEHAKTLFNIIQPQDEEFQDWRQNARALLIRGSYLTAKDVASCPNLIAIGKHGVGIDKIDQNACAERGIKILNTPGANARDVAELVIALALSVARGIRSITTRQMSKPVPKETCNGLTLYRKTVGIIGMGNIGRTVAEIFRGGFETDIIAYDAYMPDNIWTHIPHTRANSIDEVITQADVLSIHVPLTDETRGMISYDQICMMKPEAILINAARGGIVNEQDLTRALSEGRLRGAGLDCHEQEPPSFEKSYFSFSNPPPNHPPTMPPHNLDIPLQTIRNKQRPPILPPKRTIRQIPPPILRSDNPRLGHPLPIHHKHTPQTRMTDEQTPLLIHRQPIRARTSKRLEKQSHLRQFCLVIATYKNRSSGDNTSPFGDIPFDTRQSSFPSGESRYTLPEGSVIPVWPWSTGPSRKISDAGRAEPLRHSVGWPVQRRCGGIRTVQSVVKMGLITETRKAIQDAPKGMFNAYVLMCTCVFAFAGIAKGFDEGNIASLVTQPHFKGKFGIDHLAEDEYANTKGWIVSITTAGAVFGCLGCPRINDQLGRRWTFRLSTLIYIAGILGQGLCNGNLSGLYASRFIAGLGLGVLTIVPPIYISEIAPKTIRGLLTLQHAACQQLGVVFGFFINYGVTKSYPGGDKQWMLPTLLQLLPATIWLLGSFLCCESPRWLLYKGKRHEAAANLVKLRHLPLDHPIIVAELAGMDAQLLLETESVGEATIWELLKETLIPVENRRRFFLIFMANLLSQWSGANAITQYSPTIFGYLGISGDESTFLATGIYGVVKFASTLAFALFIVDFIGRRRSLITGISLQIITLVYVGAYLGATKDMTSVQISNTPSASRASTAAIVAIYIHAVAWSIGWFGIPYLIGSEIFPIRIRSLNVSISMAFHWAFYFGCSRAMPSLLAATHRWGAFVFFGCICVVGLVYVFFAMPDTTGRSLEALDSLFQRPWYTVYRVAYPSSEAVRVEREDAKLGMGAEAEHVERA</sequence>
<feature type="transmembrane region" description="Helical" evidence="12">
    <location>
        <begin position="1578"/>
        <end position="1597"/>
    </location>
</feature>
<dbReference type="InterPro" id="IPR036259">
    <property type="entry name" value="MFS_trans_sf"/>
</dbReference>
<dbReference type="Pfam" id="PF04082">
    <property type="entry name" value="Fungal_trans"/>
    <property type="match status" value="1"/>
</dbReference>
<feature type="region of interest" description="Disordered" evidence="11">
    <location>
        <begin position="129"/>
        <end position="183"/>
    </location>
</feature>
<evidence type="ECO:0000256" key="8">
    <source>
        <dbReference type="ARBA" id="ARBA00023136"/>
    </source>
</evidence>
<evidence type="ECO:0000313" key="15">
    <source>
        <dbReference type="Proteomes" id="UP000184499"/>
    </source>
</evidence>
<dbReference type="EMBL" id="KV878698">
    <property type="protein sequence ID" value="OJJ66481.1"/>
    <property type="molecule type" value="Genomic_DNA"/>
</dbReference>
<dbReference type="InterPro" id="IPR003663">
    <property type="entry name" value="Sugar/inositol_transpt"/>
</dbReference>
<dbReference type="InterPro" id="IPR036291">
    <property type="entry name" value="NAD(P)-bd_dom_sf"/>
</dbReference>
<dbReference type="PROSITE" id="PS50850">
    <property type="entry name" value="MFS"/>
    <property type="match status" value="1"/>
</dbReference>
<evidence type="ECO:0000256" key="6">
    <source>
        <dbReference type="ARBA" id="ARBA00023002"/>
    </source>
</evidence>
<keyword evidence="15" id="KW-1185">Reference proteome</keyword>
<dbReference type="PROSITE" id="PS00065">
    <property type="entry name" value="D_2_HYDROXYACID_DH_1"/>
    <property type="match status" value="1"/>
</dbReference>
<keyword evidence="9" id="KW-0804">Transcription</keyword>
<feature type="transmembrane region" description="Helical" evidence="12">
    <location>
        <begin position="1134"/>
        <end position="1152"/>
    </location>
</feature>
<evidence type="ECO:0000256" key="10">
    <source>
        <dbReference type="ARBA" id="ARBA00023242"/>
    </source>
</evidence>
<keyword evidence="8 12" id="KW-0472">Membrane</keyword>
<dbReference type="SUPFAM" id="SSF52283">
    <property type="entry name" value="Formate/glycerate dehydrogenase catalytic domain-like"/>
    <property type="match status" value="1"/>
</dbReference>
<evidence type="ECO:0000256" key="11">
    <source>
        <dbReference type="SAM" id="MobiDB-lite"/>
    </source>
</evidence>
<dbReference type="Pfam" id="PF00083">
    <property type="entry name" value="Sugar_tr"/>
    <property type="match status" value="1"/>
</dbReference>
<keyword evidence="3" id="KW-0813">Transport</keyword>
<evidence type="ECO:0000256" key="5">
    <source>
        <dbReference type="ARBA" id="ARBA00022989"/>
    </source>
</evidence>
<dbReference type="OMA" id="DKQWMLP"/>
<gene>
    <name evidence="14" type="ORF">ASPBRDRAFT_79090</name>
</gene>
<dbReference type="Gene3D" id="3.40.50.720">
    <property type="entry name" value="NAD(P)-binding Rossmann-like Domain"/>
    <property type="match status" value="2"/>
</dbReference>
<evidence type="ECO:0000256" key="9">
    <source>
        <dbReference type="ARBA" id="ARBA00023163"/>
    </source>
</evidence>
<evidence type="ECO:0000256" key="12">
    <source>
        <dbReference type="SAM" id="Phobius"/>
    </source>
</evidence>
<dbReference type="Proteomes" id="UP000184499">
    <property type="component" value="Unassembled WGS sequence"/>
</dbReference>
<feature type="transmembrane region" description="Helical" evidence="12">
    <location>
        <begin position="1472"/>
        <end position="1492"/>
    </location>
</feature>
<feature type="transmembrane region" description="Helical" evidence="12">
    <location>
        <begin position="1403"/>
        <end position="1421"/>
    </location>
</feature>
<dbReference type="PROSITE" id="PS00670">
    <property type="entry name" value="D_2_HYDROXYACID_DH_2"/>
    <property type="match status" value="1"/>
</dbReference>
<dbReference type="PANTHER" id="PTHR48022">
    <property type="entry name" value="PLASTIDIC GLUCOSE TRANSPORTER 4"/>
    <property type="match status" value="1"/>
</dbReference>
<name>A0A1L9U474_ASPBC</name>
<evidence type="ECO:0000256" key="2">
    <source>
        <dbReference type="ARBA" id="ARBA00010992"/>
    </source>
</evidence>
<keyword evidence="4 12" id="KW-0812">Transmembrane</keyword>
<feature type="transmembrane region" description="Helical" evidence="12">
    <location>
        <begin position="1246"/>
        <end position="1264"/>
    </location>
</feature>
<dbReference type="SUPFAM" id="SSF51735">
    <property type="entry name" value="NAD(P)-binding Rossmann-fold domains"/>
    <property type="match status" value="1"/>
</dbReference>
<comment type="subcellular location">
    <subcellularLocation>
        <location evidence="1">Membrane</location>
        <topology evidence="1">Multi-pass membrane protein</topology>
    </subcellularLocation>
</comment>
<dbReference type="SUPFAM" id="SSF103473">
    <property type="entry name" value="MFS general substrate transporter"/>
    <property type="match status" value="1"/>
</dbReference>
<dbReference type="GO" id="GO:0005351">
    <property type="term" value="F:carbohydrate:proton symporter activity"/>
    <property type="evidence" value="ECO:0007669"/>
    <property type="project" value="TreeGrafter"/>
</dbReference>
<dbReference type="RefSeq" id="XP_067473731.1">
    <property type="nucleotide sequence ID" value="XM_067629441.1"/>
</dbReference>
<organism evidence="14 15">
    <name type="scientific">Aspergillus brasiliensis (strain CBS 101740 / IMI 381727 / IBT 21946)</name>
    <dbReference type="NCBI Taxonomy" id="767769"/>
    <lineage>
        <taxon>Eukaryota</taxon>
        <taxon>Fungi</taxon>
        <taxon>Dikarya</taxon>
        <taxon>Ascomycota</taxon>
        <taxon>Pezizomycotina</taxon>
        <taxon>Eurotiomycetes</taxon>
        <taxon>Eurotiomycetidae</taxon>
        <taxon>Eurotiales</taxon>
        <taxon>Aspergillaceae</taxon>
        <taxon>Aspergillus</taxon>
        <taxon>Aspergillus subgen. Circumdati</taxon>
    </lineage>
</organism>
<dbReference type="PROSITE" id="PS00217">
    <property type="entry name" value="SUGAR_TRANSPORT_2"/>
    <property type="match status" value="1"/>
</dbReference>
<dbReference type="PANTHER" id="PTHR48022:SF59">
    <property type="entry name" value="MAJOR FACILITATOR SUPERFAMILY (MFS) PROFILE DOMAIN-CONTAINING PROTEIN"/>
    <property type="match status" value="1"/>
</dbReference>
<keyword evidence="5 12" id="KW-1133">Transmembrane helix</keyword>
<evidence type="ECO:0000256" key="1">
    <source>
        <dbReference type="ARBA" id="ARBA00004141"/>
    </source>
</evidence>
<evidence type="ECO:0000256" key="7">
    <source>
        <dbReference type="ARBA" id="ARBA00023015"/>
    </source>
</evidence>
<keyword evidence="7" id="KW-0805">Transcription regulation</keyword>
<feature type="domain" description="Major facilitator superfamily (MFS) profile" evidence="13">
    <location>
        <begin position="1142"/>
        <end position="1603"/>
    </location>
</feature>
<dbReference type="InterPro" id="IPR050360">
    <property type="entry name" value="MFS_Sugar_Transporters"/>
</dbReference>
<dbReference type="GO" id="GO:0008270">
    <property type="term" value="F:zinc ion binding"/>
    <property type="evidence" value="ECO:0007669"/>
    <property type="project" value="InterPro"/>
</dbReference>
<dbReference type="GO" id="GO:0003677">
    <property type="term" value="F:DNA binding"/>
    <property type="evidence" value="ECO:0007669"/>
    <property type="project" value="InterPro"/>
</dbReference>
<comment type="similarity">
    <text evidence="2">Belongs to the major facilitator superfamily. Sugar transporter (TC 2.A.1.1) family.</text>
</comment>
<dbReference type="InterPro" id="IPR005829">
    <property type="entry name" value="Sugar_transporter_CS"/>
</dbReference>
<dbReference type="STRING" id="767769.A0A1L9U474"/>
<feature type="transmembrane region" description="Helical" evidence="12">
    <location>
        <begin position="1217"/>
        <end position="1234"/>
    </location>
</feature>
<dbReference type="VEuPathDB" id="FungiDB:ASPBRDRAFT_79090"/>